<evidence type="ECO:0000256" key="3">
    <source>
        <dbReference type="ARBA" id="ARBA00023284"/>
    </source>
</evidence>
<dbReference type="PROSITE" id="PS00194">
    <property type="entry name" value="THIOREDOXIN_1"/>
    <property type="match status" value="1"/>
</dbReference>
<dbReference type="Pfam" id="PF08534">
    <property type="entry name" value="Redoxin"/>
    <property type="match status" value="1"/>
</dbReference>
<dbReference type="PANTHER" id="PTHR42852">
    <property type="entry name" value="THIOL:DISULFIDE INTERCHANGE PROTEIN DSBE"/>
    <property type="match status" value="1"/>
</dbReference>
<feature type="domain" description="Thioredoxin" evidence="4">
    <location>
        <begin position="254"/>
        <end position="393"/>
    </location>
</feature>
<keyword evidence="6" id="KW-1185">Reference proteome</keyword>
<dbReference type="Proteomes" id="UP000095552">
    <property type="component" value="Unassembled WGS sequence"/>
</dbReference>
<accession>A0A1E5SYQ9</accession>
<dbReference type="GO" id="GO:0017004">
    <property type="term" value="P:cytochrome complex assembly"/>
    <property type="evidence" value="ECO:0007669"/>
    <property type="project" value="UniProtKB-KW"/>
</dbReference>
<dbReference type="PANTHER" id="PTHR42852:SF17">
    <property type="entry name" value="THIOREDOXIN-LIKE PROTEIN HI_1115"/>
    <property type="match status" value="1"/>
</dbReference>
<evidence type="ECO:0000259" key="4">
    <source>
        <dbReference type="PROSITE" id="PS51352"/>
    </source>
</evidence>
<dbReference type="CDD" id="cd02966">
    <property type="entry name" value="TlpA_like_family"/>
    <property type="match status" value="1"/>
</dbReference>
<dbReference type="InterPro" id="IPR013740">
    <property type="entry name" value="Redoxin"/>
</dbReference>
<evidence type="ECO:0000256" key="1">
    <source>
        <dbReference type="ARBA" id="ARBA00004196"/>
    </source>
</evidence>
<evidence type="ECO:0000313" key="6">
    <source>
        <dbReference type="Proteomes" id="UP000095552"/>
    </source>
</evidence>
<dbReference type="Gene3D" id="3.40.30.10">
    <property type="entry name" value="Glutaredoxin"/>
    <property type="match status" value="1"/>
</dbReference>
<dbReference type="InterPro" id="IPR013766">
    <property type="entry name" value="Thioredoxin_domain"/>
</dbReference>
<name>A0A1E5SYQ9_9BACT</name>
<sequence length="393" mass="45206">MKKLLLTSLLFLVFTDISNVSQEKGLLSKVLERLEAIESASYVQSHYTVYPDDTVRQREYKRLTKEYNLPSDTSVGAAFAKLHLDDTTRMDNAYDGTIKARVDWEEYHYETSDFTKSRWPYRVVVPPFFARAKAIINYVLNTSDSLVIQKTDLKDATKLKISIYNERIEFVGMLPIHITQLGSNEGFVSEYILWINKKSGLPFQFQRTLGDNAMAESIEQIQTNNLNIDNFSISNYIPQDMPKRGSANKFSSDNLINSIAQPWDAVDLKGQPRSSTEASSKVYMLNFTSMYCGPCKLSIPFLNDLGNRFDKNNFDFVSLYQNSEKKSLSSYLKRNAASYHVFLTKRAVFKEYRAELFPTFMILDSDRKIRKIIHGFKEGETEAEIEKAIKDIL</sequence>
<dbReference type="RefSeq" id="WP_069835764.1">
    <property type="nucleotide sequence ID" value="NZ_MDGQ01000005.1"/>
</dbReference>
<comment type="subcellular location">
    <subcellularLocation>
        <location evidence="1">Cell envelope</location>
    </subcellularLocation>
</comment>
<evidence type="ECO:0000256" key="2">
    <source>
        <dbReference type="ARBA" id="ARBA00022748"/>
    </source>
</evidence>
<keyword evidence="3" id="KW-0676">Redox-active center</keyword>
<dbReference type="GO" id="GO:0016491">
    <property type="term" value="F:oxidoreductase activity"/>
    <property type="evidence" value="ECO:0007669"/>
    <property type="project" value="InterPro"/>
</dbReference>
<dbReference type="InterPro" id="IPR017937">
    <property type="entry name" value="Thioredoxin_CS"/>
</dbReference>
<reference evidence="5 6" key="1">
    <citation type="submission" date="2016-08" db="EMBL/GenBank/DDBJ databases">
        <title>Draft genome of Fabibacter sp. strain SK-8.</title>
        <authorList>
            <person name="Wong S.-K."/>
            <person name="Hamasaki K."/>
            <person name="Yoshizawa S."/>
        </authorList>
    </citation>
    <scope>NUCLEOTIDE SEQUENCE [LARGE SCALE GENOMIC DNA]</scope>
    <source>
        <strain evidence="5 6">SK-8</strain>
    </source>
</reference>
<keyword evidence="2" id="KW-0201">Cytochrome c-type biogenesis</keyword>
<dbReference type="InterPro" id="IPR036249">
    <property type="entry name" value="Thioredoxin-like_sf"/>
</dbReference>
<dbReference type="GO" id="GO:0030313">
    <property type="term" value="C:cell envelope"/>
    <property type="evidence" value="ECO:0007669"/>
    <property type="project" value="UniProtKB-SubCell"/>
</dbReference>
<organism evidence="5 6">
    <name type="scientific">Roseivirga misakiensis</name>
    <dbReference type="NCBI Taxonomy" id="1563681"/>
    <lineage>
        <taxon>Bacteria</taxon>
        <taxon>Pseudomonadati</taxon>
        <taxon>Bacteroidota</taxon>
        <taxon>Cytophagia</taxon>
        <taxon>Cytophagales</taxon>
        <taxon>Roseivirgaceae</taxon>
        <taxon>Roseivirga</taxon>
    </lineage>
</organism>
<dbReference type="OrthoDB" id="1099669at2"/>
<dbReference type="STRING" id="1563681.BFP71_12305"/>
<evidence type="ECO:0000313" key="5">
    <source>
        <dbReference type="EMBL" id="OEK04259.1"/>
    </source>
</evidence>
<proteinExistence type="predicted"/>
<dbReference type="PROSITE" id="PS51352">
    <property type="entry name" value="THIOREDOXIN_2"/>
    <property type="match status" value="1"/>
</dbReference>
<dbReference type="EMBL" id="MDGQ01000005">
    <property type="protein sequence ID" value="OEK04259.1"/>
    <property type="molecule type" value="Genomic_DNA"/>
</dbReference>
<dbReference type="SUPFAM" id="SSF52833">
    <property type="entry name" value="Thioredoxin-like"/>
    <property type="match status" value="1"/>
</dbReference>
<protein>
    <recommendedName>
        <fullName evidence="4">Thioredoxin domain-containing protein</fullName>
    </recommendedName>
</protein>
<comment type="caution">
    <text evidence="5">The sequence shown here is derived from an EMBL/GenBank/DDBJ whole genome shotgun (WGS) entry which is preliminary data.</text>
</comment>
<gene>
    <name evidence="5" type="ORF">BFP71_12305</name>
</gene>
<dbReference type="InterPro" id="IPR050553">
    <property type="entry name" value="Thioredoxin_ResA/DsbE_sf"/>
</dbReference>
<dbReference type="AlphaFoldDB" id="A0A1E5SYQ9"/>